<evidence type="ECO:0000256" key="4">
    <source>
        <dbReference type="ARBA" id="ARBA00022840"/>
    </source>
</evidence>
<dbReference type="NCBIfam" id="TIGR01081">
    <property type="entry name" value="mpl"/>
    <property type="match status" value="1"/>
</dbReference>
<dbReference type="PANTHER" id="PTHR43445">
    <property type="entry name" value="UDP-N-ACETYLMURAMATE--L-ALANINE LIGASE-RELATED"/>
    <property type="match status" value="1"/>
</dbReference>
<evidence type="ECO:0000256" key="7">
    <source>
        <dbReference type="ARBA" id="ARBA00023306"/>
    </source>
</evidence>
<dbReference type="GO" id="GO:0071555">
    <property type="term" value="P:cell wall organization"/>
    <property type="evidence" value="ECO:0007669"/>
    <property type="project" value="UniProtKB-KW"/>
</dbReference>
<dbReference type="Gene3D" id="3.90.190.20">
    <property type="entry name" value="Mur ligase, C-terminal domain"/>
    <property type="match status" value="1"/>
</dbReference>
<dbReference type="GO" id="GO:0016881">
    <property type="term" value="F:acid-amino acid ligase activity"/>
    <property type="evidence" value="ECO:0007669"/>
    <property type="project" value="InterPro"/>
</dbReference>
<name>A0A445MYK1_9BACT</name>
<dbReference type="InterPro" id="IPR036565">
    <property type="entry name" value="Mur-like_cat_sf"/>
</dbReference>
<keyword evidence="3" id="KW-0547">Nucleotide-binding</keyword>
<keyword evidence="5" id="KW-0133">Cell shape</keyword>
<evidence type="ECO:0000256" key="1">
    <source>
        <dbReference type="ARBA" id="ARBA00022598"/>
    </source>
</evidence>
<proteinExistence type="predicted"/>
<dbReference type="Pfam" id="PF01225">
    <property type="entry name" value="Mur_ligase"/>
    <property type="match status" value="1"/>
</dbReference>
<dbReference type="InterPro" id="IPR005757">
    <property type="entry name" value="Mpl"/>
</dbReference>
<dbReference type="InterPro" id="IPR000713">
    <property type="entry name" value="Mur_ligase_N"/>
</dbReference>
<dbReference type="PANTHER" id="PTHR43445:SF5">
    <property type="entry name" value="UDP-N-ACETYLMURAMATE--L-ALANYL-GAMMA-D-GLUTAMYL-MESO-2,6-DIAMINOHEPTANDIOATE LIGASE"/>
    <property type="match status" value="1"/>
</dbReference>
<accession>A0A445MYK1</accession>
<dbReference type="Pfam" id="PF02875">
    <property type="entry name" value="Mur_ligase_C"/>
    <property type="match status" value="1"/>
</dbReference>
<evidence type="ECO:0000313" key="10">
    <source>
        <dbReference type="EMBL" id="SPD74431.1"/>
    </source>
</evidence>
<dbReference type="EC" id="6.3.2.-" evidence="10"/>
<reference evidence="10" key="1">
    <citation type="submission" date="2018-01" db="EMBL/GenBank/DDBJ databases">
        <authorList>
            <person name="Regsiter A."/>
            <person name="William W."/>
        </authorList>
    </citation>
    <scope>NUCLEOTIDE SEQUENCE</scope>
    <source>
        <strain evidence="10">TRIP AH-1</strain>
    </source>
</reference>
<keyword evidence="8" id="KW-0961">Cell wall biogenesis/degradation</keyword>
<dbReference type="SUPFAM" id="SSF53623">
    <property type="entry name" value="MurD-like peptide ligases, catalytic domain"/>
    <property type="match status" value="1"/>
</dbReference>
<keyword evidence="7" id="KW-0131">Cell cycle</keyword>
<dbReference type="GO" id="GO:0009252">
    <property type="term" value="P:peptidoglycan biosynthetic process"/>
    <property type="evidence" value="ECO:0007669"/>
    <property type="project" value="UniProtKB-KW"/>
</dbReference>
<evidence type="ECO:0000256" key="3">
    <source>
        <dbReference type="ARBA" id="ARBA00022741"/>
    </source>
</evidence>
<dbReference type="InterPro" id="IPR013221">
    <property type="entry name" value="Mur_ligase_cen"/>
</dbReference>
<protein>
    <submittedName>
        <fullName evidence="10">UDP-N-acetylmuramate:L-alanyl-gamma-D-glutamyl-meso-diaminopimelate ligase</fullName>
        <ecNumber evidence="10">6.3.2.-</ecNumber>
    </submittedName>
</protein>
<dbReference type="SUPFAM" id="SSF53244">
    <property type="entry name" value="MurD-like peptide ligases, peptide-binding domain"/>
    <property type="match status" value="1"/>
</dbReference>
<keyword evidence="4" id="KW-0067">ATP-binding</keyword>
<dbReference type="Gene3D" id="3.40.1190.10">
    <property type="entry name" value="Mur-like, catalytic domain"/>
    <property type="match status" value="1"/>
</dbReference>
<dbReference type="PROSITE" id="PS50206">
    <property type="entry name" value="RHODANESE_3"/>
    <property type="match status" value="1"/>
</dbReference>
<evidence type="ECO:0000259" key="9">
    <source>
        <dbReference type="PROSITE" id="PS50206"/>
    </source>
</evidence>
<gene>
    <name evidence="10" type="primary">mpl</name>
    <name evidence="10" type="ORF">PITCH_A230117</name>
</gene>
<dbReference type="InterPro" id="IPR050061">
    <property type="entry name" value="MurCDEF_pg_biosynth"/>
</dbReference>
<dbReference type="Pfam" id="PF08245">
    <property type="entry name" value="Mur_ligase_M"/>
    <property type="match status" value="1"/>
</dbReference>
<dbReference type="GO" id="GO:0008360">
    <property type="term" value="P:regulation of cell shape"/>
    <property type="evidence" value="ECO:0007669"/>
    <property type="project" value="UniProtKB-KW"/>
</dbReference>
<dbReference type="InterPro" id="IPR004101">
    <property type="entry name" value="Mur_ligase_C"/>
</dbReference>
<dbReference type="SUPFAM" id="SSF51984">
    <property type="entry name" value="MurCD N-terminal domain"/>
    <property type="match status" value="1"/>
</dbReference>
<keyword evidence="6" id="KW-0573">Peptidoglycan synthesis</keyword>
<sequence>MTTTDDNNRKGLLPDLNRLPDSPGHIHLMGICGTAMASLAGILKQKGYNVTGSDQDVYPPMSIFLEKLSIPVLSGYRTENLDPRPDLVIVGNVITRVNPEAVELARLNLPYLSLPQALKHFAFKDKQPIVICGTHGKTTTSSLAAWVLDVAGRDPGFMIGGIPRNFDANFKLGNGRHFVIEGDEYDTAFFDKGPKFLHYAPWVAILTSIEFDHADIYRDLDHVIENFRKLINIMKPDGFLIANMDDPIIAAEAVSAKCPVISYGLSKKALFTAKDIEIKEGLTHLTVMKNDKKHMGLSTTLYGRHNISNLLSVVALADLLGLSPKAVSKALVTFEGVKRRQEVVGESHSVIVLDDFAHHPTAVKETINAVRQRYEGRRLIAVFEPRSNSSRRNIFQVQYAQSFNDADIVMIPEPPLMEKIPKEERFSSRQLVEDLQKNGLNAHYFPNTDQLLEAMVRESRPNDIFLIMSNGGFDNIHKRLLKRLQGD</sequence>
<feature type="domain" description="Rhodanese" evidence="9">
    <location>
        <begin position="107"/>
        <end position="174"/>
    </location>
</feature>
<evidence type="ECO:0000256" key="8">
    <source>
        <dbReference type="ARBA" id="ARBA00023316"/>
    </source>
</evidence>
<evidence type="ECO:0000256" key="2">
    <source>
        <dbReference type="ARBA" id="ARBA00022618"/>
    </source>
</evidence>
<evidence type="ECO:0000256" key="6">
    <source>
        <dbReference type="ARBA" id="ARBA00022984"/>
    </source>
</evidence>
<organism evidence="10">
    <name type="scientific">uncultured Desulfobacterium sp</name>
    <dbReference type="NCBI Taxonomy" id="201089"/>
    <lineage>
        <taxon>Bacteria</taxon>
        <taxon>Pseudomonadati</taxon>
        <taxon>Thermodesulfobacteriota</taxon>
        <taxon>Desulfobacteria</taxon>
        <taxon>Desulfobacterales</taxon>
        <taxon>Desulfobacteriaceae</taxon>
        <taxon>Desulfobacterium</taxon>
        <taxon>environmental samples</taxon>
    </lineage>
</organism>
<dbReference type="GO" id="GO:0051301">
    <property type="term" value="P:cell division"/>
    <property type="evidence" value="ECO:0007669"/>
    <property type="project" value="UniProtKB-KW"/>
</dbReference>
<dbReference type="AlphaFoldDB" id="A0A445MYK1"/>
<dbReference type="InterPro" id="IPR036615">
    <property type="entry name" value="Mur_ligase_C_dom_sf"/>
</dbReference>
<dbReference type="InterPro" id="IPR001763">
    <property type="entry name" value="Rhodanese-like_dom"/>
</dbReference>
<dbReference type="GO" id="GO:0005524">
    <property type="term" value="F:ATP binding"/>
    <property type="evidence" value="ECO:0007669"/>
    <property type="project" value="UniProtKB-KW"/>
</dbReference>
<dbReference type="Gene3D" id="3.40.50.720">
    <property type="entry name" value="NAD(P)-binding Rossmann-like Domain"/>
    <property type="match status" value="1"/>
</dbReference>
<keyword evidence="2" id="KW-0132">Cell division</keyword>
<evidence type="ECO:0000256" key="5">
    <source>
        <dbReference type="ARBA" id="ARBA00022960"/>
    </source>
</evidence>
<dbReference type="EMBL" id="OJIN01000146">
    <property type="protein sequence ID" value="SPD74431.1"/>
    <property type="molecule type" value="Genomic_DNA"/>
</dbReference>
<keyword evidence="1 10" id="KW-0436">Ligase</keyword>